<evidence type="ECO:0000313" key="3">
    <source>
        <dbReference type="Proteomes" id="UP001220010"/>
    </source>
</evidence>
<organism evidence="2 3">
    <name type="scientific">Candidatus Methanocrinis natronophilus</name>
    <dbReference type="NCBI Taxonomy" id="3033396"/>
    <lineage>
        <taxon>Archaea</taxon>
        <taxon>Methanobacteriati</taxon>
        <taxon>Methanobacteriota</taxon>
        <taxon>Stenosarchaea group</taxon>
        <taxon>Methanomicrobia</taxon>
        <taxon>Methanotrichales</taxon>
        <taxon>Methanotrichaceae</taxon>
        <taxon>Methanocrinis</taxon>
    </lineage>
</organism>
<evidence type="ECO:0000313" key="2">
    <source>
        <dbReference type="EMBL" id="MDF0590467.1"/>
    </source>
</evidence>
<dbReference type="EMBL" id="JARFPK010000013">
    <property type="protein sequence ID" value="MDF0590467.1"/>
    <property type="molecule type" value="Genomic_DNA"/>
</dbReference>
<feature type="region of interest" description="Disordered" evidence="1">
    <location>
        <begin position="106"/>
        <end position="141"/>
    </location>
</feature>
<comment type="caution">
    <text evidence="2">The sequence shown here is derived from an EMBL/GenBank/DDBJ whole genome shotgun (WGS) entry which is preliminary data.</text>
</comment>
<accession>A0ABT5X703</accession>
<protein>
    <submittedName>
        <fullName evidence="2">P-II family nitrogen regulator</fullName>
    </submittedName>
</protein>
<dbReference type="RefSeq" id="WP_316966215.1">
    <property type="nucleotide sequence ID" value="NZ_JARFPK010000013.1"/>
</dbReference>
<proteinExistence type="predicted"/>
<dbReference type="PROSITE" id="PS51343">
    <property type="entry name" value="PII_GLNB_DOM"/>
    <property type="match status" value="1"/>
</dbReference>
<dbReference type="SUPFAM" id="SSF54913">
    <property type="entry name" value="GlnB-like"/>
    <property type="match status" value="1"/>
</dbReference>
<keyword evidence="3" id="KW-1185">Reference proteome</keyword>
<evidence type="ECO:0000256" key="1">
    <source>
        <dbReference type="SAM" id="MobiDB-lite"/>
    </source>
</evidence>
<feature type="compositionally biased region" description="Acidic residues" evidence="1">
    <location>
        <begin position="111"/>
        <end position="133"/>
    </location>
</feature>
<dbReference type="SMART" id="SM00938">
    <property type="entry name" value="P-II"/>
    <property type="match status" value="1"/>
</dbReference>
<dbReference type="InterPro" id="IPR011322">
    <property type="entry name" value="N-reg_PII-like_a/b"/>
</dbReference>
<dbReference type="Gene3D" id="3.30.70.120">
    <property type="match status" value="1"/>
</dbReference>
<reference evidence="2 3" key="1">
    <citation type="submission" date="2023-03" db="EMBL/GenBank/DDBJ databases">
        <title>WGS of Methanotrichaceae archaeon Mx.</title>
        <authorList>
            <person name="Sorokin D.Y."/>
            <person name="Merkel A.Y."/>
        </authorList>
    </citation>
    <scope>NUCLEOTIDE SEQUENCE [LARGE SCALE GENOMIC DNA]</scope>
    <source>
        <strain evidence="2 3">Mx</strain>
    </source>
</reference>
<dbReference type="Proteomes" id="UP001220010">
    <property type="component" value="Unassembled WGS sequence"/>
</dbReference>
<dbReference type="InterPro" id="IPR015867">
    <property type="entry name" value="N-reg_PII/ATP_PRibTrfase_C"/>
</dbReference>
<gene>
    <name evidence="2" type="ORF">P0O15_04665</name>
</gene>
<dbReference type="InterPro" id="IPR002187">
    <property type="entry name" value="N-reg_PII"/>
</dbReference>
<sequence length="141" mass="15328">MKFETDMSLIVTIVKKGWGDEVLCATKDAGAEGGTILFGRGVGVHEQKKLLNIMIEPEKEVIFTVVSSSEADKIIEAVVKAGRLNEPGRGIAFILPIDRLLGRVHKTVAEGEGEEEEEGEDAQPTDGTDEEESQVAISWVY</sequence>
<name>A0ABT5X703_9EURY</name>
<dbReference type="Pfam" id="PF00543">
    <property type="entry name" value="P-II"/>
    <property type="match status" value="1"/>
</dbReference>